<dbReference type="Proteomes" id="UP000054516">
    <property type="component" value="Unassembled WGS sequence"/>
</dbReference>
<keyword evidence="2" id="KW-1185">Reference proteome</keyword>
<organism evidence="1">
    <name type="scientific">Rosellinia necatrix</name>
    <name type="common">White root-rot fungus</name>
    <dbReference type="NCBI Taxonomy" id="77044"/>
    <lineage>
        <taxon>Eukaryota</taxon>
        <taxon>Fungi</taxon>
        <taxon>Dikarya</taxon>
        <taxon>Ascomycota</taxon>
        <taxon>Pezizomycotina</taxon>
        <taxon>Sordariomycetes</taxon>
        <taxon>Xylariomycetidae</taxon>
        <taxon>Xylariales</taxon>
        <taxon>Xylariaceae</taxon>
        <taxon>Rosellinia</taxon>
    </lineage>
</organism>
<dbReference type="AlphaFoldDB" id="A0A1S8A8F7"/>
<evidence type="ECO:0000313" key="1">
    <source>
        <dbReference type="EMBL" id="GAW26331.1"/>
    </source>
</evidence>
<reference evidence="1" key="1">
    <citation type="submission" date="2016-03" db="EMBL/GenBank/DDBJ databases">
        <title>Draft genome sequence of Rosellinia necatrix.</title>
        <authorList>
            <person name="Kanematsu S."/>
        </authorList>
    </citation>
    <scope>NUCLEOTIDE SEQUENCE [LARGE SCALE GENOMIC DNA]</scope>
    <source>
        <strain evidence="1">W97</strain>
    </source>
</reference>
<proteinExistence type="predicted"/>
<name>A0A1S8A8F7_ROSNE</name>
<accession>A0A1S8A8F7</accession>
<protein>
    <submittedName>
        <fullName evidence="1">Uncharacterized protein</fullName>
    </submittedName>
</protein>
<gene>
    <name evidence="1" type="ORF">SAMD00023353_2800550</name>
</gene>
<evidence type="ECO:0000313" key="2">
    <source>
        <dbReference type="Proteomes" id="UP000054516"/>
    </source>
</evidence>
<sequence>MQTLAAVGGFAWGGRVMLMRLYHYEVTSLLHELPGQCAVSTWATVWEFPDE</sequence>
<dbReference type="EMBL" id="DF977473">
    <property type="protein sequence ID" value="GAW26331.1"/>
    <property type="molecule type" value="Genomic_DNA"/>
</dbReference>